<reference evidence="3" key="1">
    <citation type="journal article" date="2023" name="G3 (Bethesda)">
        <title>Whole genome assembly and annotation of the endangered Caribbean coral Acropora cervicornis.</title>
        <authorList>
            <person name="Selwyn J.D."/>
            <person name="Vollmer S.V."/>
        </authorList>
    </citation>
    <scope>NUCLEOTIDE SEQUENCE</scope>
    <source>
        <strain evidence="3">K2</strain>
    </source>
</reference>
<organism evidence="3 4">
    <name type="scientific">Acropora cervicornis</name>
    <name type="common">Staghorn coral</name>
    <dbReference type="NCBI Taxonomy" id="6130"/>
    <lineage>
        <taxon>Eukaryota</taxon>
        <taxon>Metazoa</taxon>
        <taxon>Cnidaria</taxon>
        <taxon>Anthozoa</taxon>
        <taxon>Hexacorallia</taxon>
        <taxon>Scleractinia</taxon>
        <taxon>Astrocoeniina</taxon>
        <taxon>Acroporidae</taxon>
        <taxon>Acropora</taxon>
    </lineage>
</organism>
<keyword evidence="4" id="KW-1185">Reference proteome</keyword>
<dbReference type="EMBL" id="JARQWQ010000016">
    <property type="protein sequence ID" value="KAK2566683.1"/>
    <property type="molecule type" value="Genomic_DNA"/>
</dbReference>
<proteinExistence type="predicted"/>
<feature type="domain" description="Fibronectin type-III" evidence="2">
    <location>
        <begin position="11"/>
        <end position="112"/>
    </location>
</feature>
<dbReference type="Gene3D" id="2.60.40.10">
    <property type="entry name" value="Immunoglobulins"/>
    <property type="match status" value="1"/>
</dbReference>
<dbReference type="InterPro" id="IPR036116">
    <property type="entry name" value="FN3_sf"/>
</dbReference>
<dbReference type="SUPFAM" id="SSF49265">
    <property type="entry name" value="Fibronectin type III"/>
    <property type="match status" value="1"/>
</dbReference>
<dbReference type="SMART" id="SM00060">
    <property type="entry name" value="FN3"/>
    <property type="match status" value="1"/>
</dbReference>
<dbReference type="InterPro" id="IPR003961">
    <property type="entry name" value="FN3_dom"/>
</dbReference>
<dbReference type="GO" id="GO:0045214">
    <property type="term" value="P:sarcomere organization"/>
    <property type="evidence" value="ECO:0007669"/>
    <property type="project" value="TreeGrafter"/>
</dbReference>
<protein>
    <submittedName>
        <fullName evidence="3">Titin</fullName>
    </submittedName>
</protein>
<evidence type="ECO:0000313" key="3">
    <source>
        <dbReference type="EMBL" id="KAK2566683.1"/>
    </source>
</evidence>
<dbReference type="GO" id="GO:0031430">
    <property type="term" value="C:M band"/>
    <property type="evidence" value="ECO:0007669"/>
    <property type="project" value="TreeGrafter"/>
</dbReference>
<evidence type="ECO:0000259" key="2">
    <source>
        <dbReference type="PROSITE" id="PS50853"/>
    </source>
</evidence>
<reference evidence="3" key="2">
    <citation type="journal article" date="2023" name="Science">
        <title>Genomic signatures of disease resistance in endangered staghorn corals.</title>
        <authorList>
            <person name="Vollmer S.V."/>
            <person name="Selwyn J.D."/>
            <person name="Despard B.A."/>
            <person name="Roesel C.L."/>
        </authorList>
    </citation>
    <scope>NUCLEOTIDE SEQUENCE</scope>
    <source>
        <strain evidence="3">K2</strain>
    </source>
</reference>
<evidence type="ECO:0000313" key="4">
    <source>
        <dbReference type="Proteomes" id="UP001249851"/>
    </source>
</evidence>
<keyword evidence="1" id="KW-0677">Repeat</keyword>
<dbReference type="PANTHER" id="PTHR13817:SF151">
    <property type="entry name" value="TITIN"/>
    <property type="match status" value="1"/>
</dbReference>
<dbReference type="CDD" id="cd00063">
    <property type="entry name" value="FN3"/>
    <property type="match status" value="1"/>
</dbReference>
<dbReference type="AlphaFoldDB" id="A0AAD9QSJ2"/>
<evidence type="ECO:0000256" key="1">
    <source>
        <dbReference type="ARBA" id="ARBA00022737"/>
    </source>
</evidence>
<dbReference type="Proteomes" id="UP001249851">
    <property type="component" value="Unassembled WGS sequence"/>
</dbReference>
<gene>
    <name evidence="3" type="ORF">P5673_009351</name>
</gene>
<dbReference type="InterPro" id="IPR050964">
    <property type="entry name" value="Striated_Muscle_Regulatory"/>
</dbReference>
<comment type="caution">
    <text evidence="3">The sequence shown here is derived from an EMBL/GenBank/DDBJ whole genome shotgun (WGS) entry which is preliminary data.</text>
</comment>
<dbReference type="InterPro" id="IPR013783">
    <property type="entry name" value="Ig-like_fold"/>
</dbReference>
<dbReference type="Pfam" id="PF00041">
    <property type="entry name" value="fn3"/>
    <property type="match status" value="1"/>
</dbReference>
<dbReference type="PRINTS" id="PR00014">
    <property type="entry name" value="FNTYPEIII"/>
</dbReference>
<sequence>MPIFQWFTTSVPDKPRITNTEKEIESSFTLKWLPPTYDGGDNNILYQVEWGKKPITDETDRSVVENIPYTSRKIKNLEHGVEYEFRVMAKNQAGSGEPDIMFFTVKESTDKPTQDHGQSK</sequence>
<dbReference type="PROSITE" id="PS50853">
    <property type="entry name" value="FN3"/>
    <property type="match status" value="1"/>
</dbReference>
<name>A0AAD9QSJ2_ACRCE</name>
<dbReference type="PANTHER" id="PTHR13817">
    <property type="entry name" value="TITIN"/>
    <property type="match status" value="1"/>
</dbReference>
<accession>A0AAD9QSJ2</accession>